<dbReference type="AlphaFoldDB" id="A0AAV1I7B7"/>
<evidence type="ECO:0000313" key="9">
    <source>
        <dbReference type="EMBL" id="CAK0782979.1"/>
    </source>
</evidence>
<dbReference type="GO" id="GO:0007052">
    <property type="term" value="P:mitotic spindle organization"/>
    <property type="evidence" value="ECO:0007669"/>
    <property type="project" value="TreeGrafter"/>
</dbReference>
<comment type="subcellular location">
    <subcellularLocation>
        <location evidence="2 7">Cytoplasm</location>
    </subcellularLocation>
</comment>
<dbReference type="EMBL" id="CAUYUE010000007">
    <property type="protein sequence ID" value="CAK0782979.1"/>
    <property type="molecule type" value="Genomic_DNA"/>
</dbReference>
<dbReference type="CDD" id="cd04087">
    <property type="entry name" value="PTPA"/>
    <property type="match status" value="1"/>
</dbReference>
<dbReference type="Pfam" id="PF03095">
    <property type="entry name" value="PTPA"/>
    <property type="match status" value="1"/>
</dbReference>
<dbReference type="GO" id="GO:0005634">
    <property type="term" value="C:nucleus"/>
    <property type="evidence" value="ECO:0007669"/>
    <property type="project" value="TreeGrafter"/>
</dbReference>
<gene>
    <name evidence="9" type="ORF">CVIRNUC_006174</name>
</gene>
<dbReference type="SUPFAM" id="SSF140984">
    <property type="entry name" value="PTPA-like"/>
    <property type="match status" value="1"/>
</dbReference>
<protein>
    <recommendedName>
        <fullName evidence="7">Serine/threonine-protein phosphatase 2A activator</fullName>
        <ecNumber evidence="7">5.2.1.8</ecNumber>
    </recommendedName>
    <alternativeName>
        <fullName evidence="7">Phosphotyrosyl phosphatase activator</fullName>
    </alternativeName>
</protein>
<evidence type="ECO:0000256" key="4">
    <source>
        <dbReference type="ARBA" id="ARBA00022490"/>
    </source>
</evidence>
<evidence type="ECO:0000256" key="7">
    <source>
        <dbReference type="RuleBase" id="RU361210"/>
    </source>
</evidence>
<name>A0AAV1I7B7_9CHLO</name>
<dbReference type="InterPro" id="IPR004327">
    <property type="entry name" value="Phstyr_phstse_ac"/>
</dbReference>
<evidence type="ECO:0000256" key="1">
    <source>
        <dbReference type="ARBA" id="ARBA00000971"/>
    </source>
</evidence>
<dbReference type="GO" id="GO:0008160">
    <property type="term" value="F:protein tyrosine phosphatase activator activity"/>
    <property type="evidence" value="ECO:0007669"/>
    <property type="project" value="TreeGrafter"/>
</dbReference>
<dbReference type="GO" id="GO:0005737">
    <property type="term" value="C:cytoplasm"/>
    <property type="evidence" value="ECO:0007669"/>
    <property type="project" value="UniProtKB-SubCell"/>
</dbReference>
<dbReference type="EC" id="5.2.1.8" evidence="7"/>
<accession>A0AAV1I7B7</accession>
<keyword evidence="4 7" id="KW-0963">Cytoplasm</keyword>
<comment type="function">
    <text evidence="7">PPIases accelerate the folding of proteins. It catalyzes the cis-trans isomerization of proline imidic peptide bonds in oligopeptides.</text>
</comment>
<sequence length="390" mass="43456">MQPEHEGWGDQRDRKLPMEPTRAPWAREGPNHLDVQPPRLSASSDMAVDTAAPAASSHHHRERGYLTGQPVDSVVVAEASLPMPLAASGRQGTSFQPPKKRIHSQADLDRFLRSDAVREFVGFIHALNDAVKGRSNGEACTMSPPVEALVTALQQMSAWVDDIPPQQQSLRYGNPAYRVWFAKVAEAGEGLIRSVLPSDLHMAAVELAPYLIDSIGNSTRIDYGTGHETTFCALLCCLAKLGVLTNDDLQALVTRVFLQYIELMRKVQTTYWLEPAGSHGVWGLDDYHFLPFVWGSAQLIDHPYIRPRSIHNKEILDTCSEDFMYLSCVRFVKQVKKGPLAETSPMLNDISGVPTWTKVNTGMMKMYQVEVLSKVPIMQHFLFGSLLSFE</sequence>
<keyword evidence="6 7" id="KW-0413">Isomerase</keyword>
<dbReference type="Gene3D" id="1.20.120.1150">
    <property type="match status" value="1"/>
</dbReference>
<organism evidence="9 10">
    <name type="scientific">Coccomyxa viridis</name>
    <dbReference type="NCBI Taxonomy" id="1274662"/>
    <lineage>
        <taxon>Eukaryota</taxon>
        <taxon>Viridiplantae</taxon>
        <taxon>Chlorophyta</taxon>
        <taxon>core chlorophytes</taxon>
        <taxon>Trebouxiophyceae</taxon>
        <taxon>Trebouxiophyceae incertae sedis</taxon>
        <taxon>Coccomyxaceae</taxon>
        <taxon>Coccomyxa</taxon>
    </lineage>
</organism>
<evidence type="ECO:0000256" key="5">
    <source>
        <dbReference type="ARBA" id="ARBA00023110"/>
    </source>
</evidence>
<dbReference type="FunFam" id="1.20.120.1150:FF:000002">
    <property type="entry name" value="Serine/threonine-protein phosphatase 2A activator"/>
    <property type="match status" value="1"/>
</dbReference>
<evidence type="ECO:0000256" key="3">
    <source>
        <dbReference type="ARBA" id="ARBA00011019"/>
    </source>
</evidence>
<comment type="catalytic activity">
    <reaction evidence="1 7">
        <text>[protein]-peptidylproline (omega=180) = [protein]-peptidylproline (omega=0)</text>
        <dbReference type="Rhea" id="RHEA:16237"/>
        <dbReference type="Rhea" id="RHEA-COMP:10747"/>
        <dbReference type="Rhea" id="RHEA-COMP:10748"/>
        <dbReference type="ChEBI" id="CHEBI:83833"/>
        <dbReference type="ChEBI" id="CHEBI:83834"/>
        <dbReference type="EC" id="5.2.1.8"/>
    </reaction>
</comment>
<dbReference type="GO" id="GO:0003755">
    <property type="term" value="F:peptidyl-prolyl cis-trans isomerase activity"/>
    <property type="evidence" value="ECO:0007669"/>
    <property type="project" value="UniProtKB-KW"/>
</dbReference>
<reference evidence="9 10" key="1">
    <citation type="submission" date="2023-10" db="EMBL/GenBank/DDBJ databases">
        <authorList>
            <person name="Maclean D."/>
            <person name="Macfadyen A."/>
        </authorList>
    </citation>
    <scope>NUCLEOTIDE SEQUENCE [LARGE SCALE GENOMIC DNA]</scope>
</reference>
<proteinExistence type="inferred from homology"/>
<dbReference type="Proteomes" id="UP001314263">
    <property type="component" value="Unassembled WGS sequence"/>
</dbReference>
<evidence type="ECO:0000256" key="6">
    <source>
        <dbReference type="ARBA" id="ARBA00023235"/>
    </source>
</evidence>
<keyword evidence="10" id="KW-1185">Reference proteome</keyword>
<comment type="caution">
    <text evidence="9">The sequence shown here is derived from an EMBL/GenBank/DDBJ whole genome shotgun (WGS) entry which is preliminary data.</text>
</comment>
<dbReference type="InterPro" id="IPR043170">
    <property type="entry name" value="PTPA_C_lid"/>
</dbReference>
<feature type="compositionally biased region" description="Basic and acidic residues" evidence="8">
    <location>
        <begin position="1"/>
        <end position="17"/>
    </location>
</feature>
<evidence type="ECO:0000256" key="2">
    <source>
        <dbReference type="ARBA" id="ARBA00004496"/>
    </source>
</evidence>
<keyword evidence="5 7" id="KW-0697">Rotamase</keyword>
<feature type="region of interest" description="Disordered" evidence="8">
    <location>
        <begin position="1"/>
        <end position="63"/>
    </location>
</feature>
<dbReference type="GO" id="GO:0000159">
    <property type="term" value="C:protein phosphatase type 2A complex"/>
    <property type="evidence" value="ECO:0007669"/>
    <property type="project" value="TreeGrafter"/>
</dbReference>
<comment type="similarity">
    <text evidence="3 7">Belongs to the PTPA-type PPIase family.</text>
</comment>
<evidence type="ECO:0000256" key="8">
    <source>
        <dbReference type="SAM" id="MobiDB-lite"/>
    </source>
</evidence>
<evidence type="ECO:0000313" key="10">
    <source>
        <dbReference type="Proteomes" id="UP001314263"/>
    </source>
</evidence>
<dbReference type="PANTHER" id="PTHR10012:SF0">
    <property type="entry name" value="SERINE_THREONINE-PROTEIN PHOSPHATASE 2A ACTIVATOR"/>
    <property type="match status" value="1"/>
</dbReference>
<dbReference type="InterPro" id="IPR037218">
    <property type="entry name" value="PTPA_sf"/>
</dbReference>
<dbReference type="PANTHER" id="PTHR10012">
    <property type="entry name" value="SERINE/THREONINE-PROTEIN PHOSPHATASE 2A REGULATORY SUBUNIT B"/>
    <property type="match status" value="1"/>
</dbReference>